<feature type="transmembrane region" description="Helical" evidence="1">
    <location>
        <begin position="23"/>
        <end position="43"/>
    </location>
</feature>
<evidence type="ECO:0000313" key="3">
    <source>
        <dbReference type="Proteomes" id="UP000801492"/>
    </source>
</evidence>
<reference evidence="2" key="1">
    <citation type="submission" date="2019-08" db="EMBL/GenBank/DDBJ databases">
        <title>The genome of the North American firefly Photinus pyralis.</title>
        <authorList>
            <consortium name="Photinus pyralis genome working group"/>
            <person name="Fallon T.R."/>
            <person name="Sander Lower S.E."/>
            <person name="Weng J.-K."/>
        </authorList>
    </citation>
    <scope>NUCLEOTIDE SEQUENCE</scope>
    <source>
        <strain evidence="2">TRF0915ILg1</strain>
        <tissue evidence="2">Whole body</tissue>
    </source>
</reference>
<keyword evidence="1" id="KW-0812">Transmembrane</keyword>
<proteinExistence type="predicted"/>
<protein>
    <submittedName>
        <fullName evidence="2">Uncharacterized protein</fullName>
    </submittedName>
</protein>
<feature type="non-terminal residue" evidence="2">
    <location>
        <position position="50"/>
    </location>
</feature>
<evidence type="ECO:0000313" key="2">
    <source>
        <dbReference type="EMBL" id="KAF2886100.1"/>
    </source>
</evidence>
<keyword evidence="3" id="KW-1185">Reference proteome</keyword>
<comment type="caution">
    <text evidence="2">The sequence shown here is derived from an EMBL/GenBank/DDBJ whole genome shotgun (WGS) entry which is preliminary data.</text>
</comment>
<keyword evidence="1" id="KW-1133">Transmembrane helix</keyword>
<dbReference type="AlphaFoldDB" id="A0A8K0CEY4"/>
<organism evidence="2 3">
    <name type="scientific">Ignelater luminosus</name>
    <name type="common">Cucubano</name>
    <name type="synonym">Pyrophorus luminosus</name>
    <dbReference type="NCBI Taxonomy" id="2038154"/>
    <lineage>
        <taxon>Eukaryota</taxon>
        <taxon>Metazoa</taxon>
        <taxon>Ecdysozoa</taxon>
        <taxon>Arthropoda</taxon>
        <taxon>Hexapoda</taxon>
        <taxon>Insecta</taxon>
        <taxon>Pterygota</taxon>
        <taxon>Neoptera</taxon>
        <taxon>Endopterygota</taxon>
        <taxon>Coleoptera</taxon>
        <taxon>Polyphaga</taxon>
        <taxon>Elateriformia</taxon>
        <taxon>Elateroidea</taxon>
        <taxon>Elateridae</taxon>
        <taxon>Agrypninae</taxon>
        <taxon>Pyrophorini</taxon>
        <taxon>Ignelater</taxon>
    </lineage>
</organism>
<sequence length="50" mass="6093">MDLEDDEEEMVQTIHKVIFRKPAYSFIMSTLWITLIIAILVIIRNYYIFR</sequence>
<gene>
    <name evidence="2" type="ORF">ILUMI_20072</name>
</gene>
<keyword evidence="1" id="KW-0472">Membrane</keyword>
<dbReference type="EMBL" id="VTPC01088665">
    <property type="protein sequence ID" value="KAF2886100.1"/>
    <property type="molecule type" value="Genomic_DNA"/>
</dbReference>
<evidence type="ECO:0000256" key="1">
    <source>
        <dbReference type="SAM" id="Phobius"/>
    </source>
</evidence>
<dbReference type="Proteomes" id="UP000801492">
    <property type="component" value="Unassembled WGS sequence"/>
</dbReference>
<accession>A0A8K0CEY4</accession>
<name>A0A8K0CEY4_IGNLU</name>